<dbReference type="AlphaFoldDB" id="A0A7S3V2F7"/>
<dbReference type="InterPro" id="IPR036259">
    <property type="entry name" value="MFS_trans_sf"/>
</dbReference>
<sequence>MNQYKYTTRILGSAVGPLTSILLFYLIGNSWSMTELKTVFVSGLLVSIPSILMLSLFRDDKALGAESDIAHTNSYARLEEQETPVSTDENENGDYHLLENTTANNASPISYEDQDDAIVKSHSPSALYWVPRLLAFSDVVLALASGMTIKFFPLFFKEETLLAPIEVNVVFLTTSIGVAITSVLARIVAPRIGGVRTMIAFYIPGVLLLAGMYCMSIGYDIKNGSVPLWRNEWVIVPVFVLRTSLMNCTPPIKKAIFMEHVPIAKRGRWSAFESLTRFGWSGSAFIGGLCVDKYGYGATFLITACLQAIGVVAIGIVGFFIDQ</sequence>
<dbReference type="SUPFAM" id="SSF103473">
    <property type="entry name" value="MFS general substrate transporter"/>
    <property type="match status" value="1"/>
</dbReference>
<dbReference type="PANTHER" id="PTHR23525">
    <property type="entry name" value="TRANSPORTER, PUTATIVE-RELATED"/>
    <property type="match status" value="1"/>
</dbReference>
<feature type="transmembrane region" description="Helical" evidence="1">
    <location>
        <begin position="7"/>
        <end position="27"/>
    </location>
</feature>
<keyword evidence="1" id="KW-0812">Transmembrane</keyword>
<dbReference type="PANTHER" id="PTHR23525:SF1">
    <property type="entry name" value="NODULIN-LIKE DOMAIN-CONTAINING PROTEIN"/>
    <property type="match status" value="1"/>
</dbReference>
<protein>
    <recommendedName>
        <fullName evidence="3">Major facilitator superfamily (MFS) profile domain-containing protein</fullName>
    </recommendedName>
</protein>
<dbReference type="Gene3D" id="1.20.1250.20">
    <property type="entry name" value="MFS general substrate transporter like domains"/>
    <property type="match status" value="1"/>
</dbReference>
<feature type="transmembrane region" description="Helical" evidence="1">
    <location>
        <begin position="39"/>
        <end position="57"/>
    </location>
</feature>
<evidence type="ECO:0008006" key="3">
    <source>
        <dbReference type="Google" id="ProtNLM"/>
    </source>
</evidence>
<organism evidence="2">
    <name type="scientific">Aplanochytrium stocchinoi</name>
    <dbReference type="NCBI Taxonomy" id="215587"/>
    <lineage>
        <taxon>Eukaryota</taxon>
        <taxon>Sar</taxon>
        <taxon>Stramenopiles</taxon>
        <taxon>Bigyra</taxon>
        <taxon>Labyrinthulomycetes</taxon>
        <taxon>Thraustochytrida</taxon>
        <taxon>Thraustochytriidae</taxon>
        <taxon>Aplanochytrium</taxon>
    </lineage>
</organism>
<name>A0A7S3V2F7_9STRA</name>
<feature type="transmembrane region" description="Helical" evidence="1">
    <location>
        <begin position="199"/>
        <end position="219"/>
    </location>
</feature>
<dbReference type="EMBL" id="HBIN01022338">
    <property type="protein sequence ID" value="CAE0447185.1"/>
    <property type="molecule type" value="Transcribed_RNA"/>
</dbReference>
<reference evidence="2" key="1">
    <citation type="submission" date="2021-01" db="EMBL/GenBank/DDBJ databases">
        <authorList>
            <person name="Corre E."/>
            <person name="Pelletier E."/>
            <person name="Niang G."/>
            <person name="Scheremetjew M."/>
            <person name="Finn R."/>
            <person name="Kale V."/>
            <person name="Holt S."/>
            <person name="Cochrane G."/>
            <person name="Meng A."/>
            <person name="Brown T."/>
            <person name="Cohen L."/>
        </authorList>
    </citation>
    <scope>NUCLEOTIDE SEQUENCE</scope>
    <source>
        <strain evidence="2">GSBS06</strain>
    </source>
</reference>
<keyword evidence="1" id="KW-0472">Membrane</keyword>
<evidence type="ECO:0000313" key="2">
    <source>
        <dbReference type="EMBL" id="CAE0447185.1"/>
    </source>
</evidence>
<keyword evidence="1" id="KW-1133">Transmembrane helix</keyword>
<accession>A0A7S3V2F7</accession>
<evidence type="ECO:0000256" key="1">
    <source>
        <dbReference type="SAM" id="Phobius"/>
    </source>
</evidence>
<gene>
    <name evidence="2" type="ORF">ASTO00021_LOCUS17165</name>
</gene>
<feature type="transmembrane region" description="Helical" evidence="1">
    <location>
        <begin position="298"/>
        <end position="321"/>
    </location>
</feature>
<proteinExistence type="predicted"/>
<feature type="transmembrane region" description="Helical" evidence="1">
    <location>
        <begin position="133"/>
        <end position="156"/>
    </location>
</feature>
<feature type="transmembrane region" description="Helical" evidence="1">
    <location>
        <begin position="168"/>
        <end position="187"/>
    </location>
</feature>